<keyword evidence="2" id="KW-1185">Reference proteome</keyword>
<name>A0ABP7C3X0_9PSEU</name>
<protein>
    <recommendedName>
        <fullName evidence="3">AbiEi antitoxin C-terminal domain-containing protein</fullName>
    </recommendedName>
</protein>
<organism evidence="1 2">
    <name type="scientific">Lentzea roselyniae</name>
    <dbReference type="NCBI Taxonomy" id="531940"/>
    <lineage>
        <taxon>Bacteria</taxon>
        <taxon>Bacillati</taxon>
        <taxon>Actinomycetota</taxon>
        <taxon>Actinomycetes</taxon>
        <taxon>Pseudonocardiales</taxon>
        <taxon>Pseudonocardiaceae</taxon>
        <taxon>Lentzea</taxon>
    </lineage>
</organism>
<sequence length="194" mass="21117">MTPIATTADLRKSGLSPREILRHCTPAGPWQQVLPGVILQKPSPPTRLDRLRAALFFAGPSSVITGADALSRQGATIPLPRHIHVLAGKNTRRAHPQILLERTNRPPGVVECHGLRLAHPARAALDLARRETNPRAVVEILDAVVDARLCSPADLHEELGLSSRRGTALVRQALRHLYPLRVSSPQAGPRVRPD</sequence>
<dbReference type="Proteomes" id="UP001500711">
    <property type="component" value="Unassembled WGS sequence"/>
</dbReference>
<comment type="caution">
    <text evidence="1">The sequence shown here is derived from an EMBL/GenBank/DDBJ whole genome shotgun (WGS) entry which is preliminary data.</text>
</comment>
<evidence type="ECO:0000313" key="2">
    <source>
        <dbReference type="Proteomes" id="UP001500711"/>
    </source>
</evidence>
<accession>A0ABP7C3X0</accession>
<dbReference type="RefSeq" id="WP_346135713.1">
    <property type="nucleotide sequence ID" value="NZ_BAABBE010000034.1"/>
</dbReference>
<dbReference type="EMBL" id="BAABBE010000034">
    <property type="protein sequence ID" value="GAA3678986.1"/>
    <property type="molecule type" value="Genomic_DNA"/>
</dbReference>
<proteinExistence type="predicted"/>
<evidence type="ECO:0008006" key="3">
    <source>
        <dbReference type="Google" id="ProtNLM"/>
    </source>
</evidence>
<reference evidence="2" key="1">
    <citation type="journal article" date="2019" name="Int. J. Syst. Evol. Microbiol.">
        <title>The Global Catalogue of Microorganisms (GCM) 10K type strain sequencing project: providing services to taxonomists for standard genome sequencing and annotation.</title>
        <authorList>
            <consortium name="The Broad Institute Genomics Platform"/>
            <consortium name="The Broad Institute Genome Sequencing Center for Infectious Disease"/>
            <person name="Wu L."/>
            <person name="Ma J."/>
        </authorList>
    </citation>
    <scope>NUCLEOTIDE SEQUENCE [LARGE SCALE GENOMIC DNA]</scope>
    <source>
        <strain evidence="2">JCM 17494</strain>
    </source>
</reference>
<gene>
    <name evidence="1" type="ORF">GCM10022267_77220</name>
</gene>
<evidence type="ECO:0000313" key="1">
    <source>
        <dbReference type="EMBL" id="GAA3678986.1"/>
    </source>
</evidence>